<reference evidence="2 3" key="1">
    <citation type="submission" date="2018-08" db="EMBL/GenBank/DDBJ databases">
        <title>Genomic investigation of the strawberry pathogen Phytophthora fragariae indicates pathogenicity is determined by transcriptional variation in three key races.</title>
        <authorList>
            <person name="Adams T.M."/>
            <person name="Armitage A.D."/>
            <person name="Sobczyk M.K."/>
            <person name="Bates H.J."/>
            <person name="Dunwell J.M."/>
            <person name="Nellist C.F."/>
            <person name="Harrison R.J."/>
        </authorList>
    </citation>
    <scope>NUCLEOTIDE SEQUENCE [LARGE SCALE GENOMIC DNA]</scope>
    <source>
        <strain evidence="2 3">NOV-27</strain>
    </source>
</reference>
<accession>A0A6A3ZBK3</accession>
<organism evidence="2 3">
    <name type="scientific">Phytophthora fragariae</name>
    <dbReference type="NCBI Taxonomy" id="53985"/>
    <lineage>
        <taxon>Eukaryota</taxon>
        <taxon>Sar</taxon>
        <taxon>Stramenopiles</taxon>
        <taxon>Oomycota</taxon>
        <taxon>Peronosporomycetes</taxon>
        <taxon>Peronosporales</taxon>
        <taxon>Peronosporaceae</taxon>
        <taxon>Phytophthora</taxon>
    </lineage>
</organism>
<proteinExistence type="predicted"/>
<feature type="compositionally biased region" description="Basic and acidic residues" evidence="1">
    <location>
        <begin position="197"/>
        <end position="210"/>
    </location>
</feature>
<feature type="compositionally biased region" description="Basic and acidic residues" evidence="1">
    <location>
        <begin position="180"/>
        <end position="189"/>
    </location>
</feature>
<feature type="region of interest" description="Disordered" evidence="1">
    <location>
        <begin position="79"/>
        <end position="210"/>
    </location>
</feature>
<sequence>MGHPRGITTAWSEGGHSPRMKKALLAPFGQLGWLQAETKERKGPRPATQVKTNIDDFLRDFPELSGQKSWVDRFIKHYSKRPNSCGGGTNSDHLVTNSGDADGKEANSDRVVTNSGCGDGEEANSDRVVANSGCGDGEEANSDRVVANSGGGDGEEANSDRDGANSDGGGAKSDSAGAKPDNEADKSDRGGVNTDGDGDKSDKGDHWRKTEHVQQEVVVLSCKRPESVAMMKTVSVVVMKASLVKCQSEGDASAASSGCASDSDDSLFEIDTHEKKTPACSKKQIFFRKRYPKNQVVLEWSGADKYVCLFPRDLNCLLPDQLLTETTLDYFDHRYMKPAPGVLCFCGADLYRSIEFAWR</sequence>
<dbReference type="AlphaFoldDB" id="A0A6A3ZBK3"/>
<evidence type="ECO:0000256" key="1">
    <source>
        <dbReference type="SAM" id="MobiDB-lite"/>
    </source>
</evidence>
<evidence type="ECO:0000313" key="3">
    <source>
        <dbReference type="Proteomes" id="UP000433483"/>
    </source>
</evidence>
<evidence type="ECO:0000313" key="2">
    <source>
        <dbReference type="EMBL" id="KAE9231967.1"/>
    </source>
</evidence>
<dbReference type="EMBL" id="QXGB01000081">
    <property type="protein sequence ID" value="KAE9231967.1"/>
    <property type="molecule type" value="Genomic_DNA"/>
</dbReference>
<dbReference type="OrthoDB" id="129665at2759"/>
<dbReference type="Proteomes" id="UP000433483">
    <property type="component" value="Unassembled WGS sequence"/>
</dbReference>
<keyword evidence="3" id="KW-1185">Reference proteome</keyword>
<comment type="caution">
    <text evidence="2">The sequence shown here is derived from an EMBL/GenBank/DDBJ whole genome shotgun (WGS) entry which is preliminary data.</text>
</comment>
<feature type="compositionally biased region" description="Polar residues" evidence="1">
    <location>
        <begin position="90"/>
        <end position="99"/>
    </location>
</feature>
<protein>
    <submittedName>
        <fullName evidence="2">Uncharacterized protein</fullName>
    </submittedName>
</protein>
<name>A0A6A3ZBK3_9STRA</name>
<gene>
    <name evidence="2" type="ORF">PF005_g2886</name>
</gene>